<keyword evidence="3" id="KW-1185">Reference proteome</keyword>
<dbReference type="EMBL" id="KN122647">
    <property type="protein sequence ID" value="KFO29126.1"/>
    <property type="molecule type" value="Genomic_DNA"/>
</dbReference>
<evidence type="ECO:0000313" key="2">
    <source>
        <dbReference type="EMBL" id="KFO29126.1"/>
    </source>
</evidence>
<accession>A0A091E235</accession>
<dbReference type="Proteomes" id="UP000028990">
    <property type="component" value="Unassembled WGS sequence"/>
</dbReference>
<evidence type="ECO:0000256" key="1">
    <source>
        <dbReference type="SAM" id="MobiDB-lite"/>
    </source>
</evidence>
<evidence type="ECO:0000313" key="3">
    <source>
        <dbReference type="Proteomes" id="UP000028990"/>
    </source>
</evidence>
<dbReference type="AlphaFoldDB" id="A0A091E235"/>
<organism evidence="2 3">
    <name type="scientific">Fukomys damarensis</name>
    <name type="common">Damaraland mole rat</name>
    <name type="synonym">Cryptomys damarensis</name>
    <dbReference type="NCBI Taxonomy" id="885580"/>
    <lineage>
        <taxon>Eukaryota</taxon>
        <taxon>Metazoa</taxon>
        <taxon>Chordata</taxon>
        <taxon>Craniata</taxon>
        <taxon>Vertebrata</taxon>
        <taxon>Euteleostomi</taxon>
        <taxon>Mammalia</taxon>
        <taxon>Eutheria</taxon>
        <taxon>Euarchontoglires</taxon>
        <taxon>Glires</taxon>
        <taxon>Rodentia</taxon>
        <taxon>Hystricomorpha</taxon>
        <taxon>Bathyergidae</taxon>
        <taxon>Fukomys</taxon>
    </lineage>
</organism>
<protein>
    <submittedName>
        <fullName evidence="2">Uncharacterized protein</fullName>
    </submittedName>
</protein>
<sequence length="72" mass="7450">MSLFITAVVQKAGSHSPLQASIQKSDLETPDFKEDPNATLTAQSAFASPRGKEAESPGLTLISALTPGHADA</sequence>
<name>A0A091E235_FUKDA</name>
<gene>
    <name evidence="2" type="ORF">H920_09496</name>
</gene>
<feature type="region of interest" description="Disordered" evidence="1">
    <location>
        <begin position="42"/>
        <end position="72"/>
    </location>
</feature>
<reference evidence="2 3" key="1">
    <citation type="submission" date="2013-11" db="EMBL/GenBank/DDBJ databases">
        <title>The Damaraland mole rat (Fukomys damarensis) genome and evolution of African mole rats.</title>
        <authorList>
            <person name="Gladyshev V.N."/>
            <person name="Fang X."/>
        </authorList>
    </citation>
    <scope>NUCLEOTIDE SEQUENCE [LARGE SCALE GENOMIC DNA]</scope>
    <source>
        <tissue evidence="2">Liver</tissue>
    </source>
</reference>
<proteinExistence type="predicted"/>